<evidence type="ECO:0000256" key="5">
    <source>
        <dbReference type="SAM" id="Phobius"/>
    </source>
</evidence>
<dbReference type="Gene3D" id="1.20.1530.20">
    <property type="match status" value="1"/>
</dbReference>
<reference evidence="6 7" key="1">
    <citation type="submission" date="2019-12" db="EMBL/GenBank/DDBJ databases">
        <title>Genome sequencing and assembly of endphytes of Porphyra tenera.</title>
        <authorList>
            <person name="Park J.M."/>
            <person name="Shin R."/>
            <person name="Jo S.H."/>
        </authorList>
    </citation>
    <scope>NUCLEOTIDE SEQUENCE [LARGE SCALE GENOMIC DNA]</scope>
    <source>
        <strain evidence="6 7">GPM4</strain>
    </source>
</reference>
<accession>A0A857JM72</accession>
<evidence type="ECO:0000313" key="6">
    <source>
        <dbReference type="EMBL" id="QHJ11714.1"/>
    </source>
</evidence>
<comment type="subcellular location">
    <subcellularLocation>
        <location evidence="1">Membrane</location>
        <topology evidence="1">Multi-pass membrane protein</topology>
    </subcellularLocation>
</comment>
<evidence type="ECO:0000256" key="1">
    <source>
        <dbReference type="ARBA" id="ARBA00004141"/>
    </source>
</evidence>
<evidence type="ECO:0000256" key="2">
    <source>
        <dbReference type="ARBA" id="ARBA00022692"/>
    </source>
</evidence>
<keyword evidence="3 5" id="KW-1133">Transmembrane helix</keyword>
<feature type="transmembrane region" description="Helical" evidence="5">
    <location>
        <begin position="170"/>
        <end position="188"/>
    </location>
</feature>
<evidence type="ECO:0000256" key="4">
    <source>
        <dbReference type="ARBA" id="ARBA00023136"/>
    </source>
</evidence>
<dbReference type="PANTHER" id="PTHR10361">
    <property type="entry name" value="SODIUM-BILE ACID COTRANSPORTER"/>
    <property type="match status" value="1"/>
</dbReference>
<gene>
    <name evidence="6" type="ORF">FX988_01949</name>
</gene>
<feature type="transmembrane region" description="Helical" evidence="5">
    <location>
        <begin position="194"/>
        <end position="219"/>
    </location>
</feature>
<dbReference type="RefSeq" id="WP_160179502.1">
    <property type="nucleotide sequence ID" value="NZ_CP047656.1"/>
</dbReference>
<keyword evidence="7" id="KW-1185">Reference proteome</keyword>
<feature type="transmembrane region" description="Helical" evidence="5">
    <location>
        <begin position="39"/>
        <end position="63"/>
    </location>
</feature>
<name>A0A857JM72_9ALTE</name>
<evidence type="ECO:0000256" key="3">
    <source>
        <dbReference type="ARBA" id="ARBA00022989"/>
    </source>
</evidence>
<feature type="transmembrane region" description="Helical" evidence="5">
    <location>
        <begin position="6"/>
        <end position="27"/>
    </location>
</feature>
<protein>
    <submittedName>
        <fullName evidence="6">Pantothenates transporter PanS</fullName>
    </submittedName>
</protein>
<keyword evidence="4 5" id="KW-0472">Membrane</keyword>
<feature type="transmembrane region" description="Helical" evidence="5">
    <location>
        <begin position="231"/>
        <end position="253"/>
    </location>
</feature>
<dbReference type="GO" id="GO:0016020">
    <property type="term" value="C:membrane"/>
    <property type="evidence" value="ECO:0007669"/>
    <property type="project" value="UniProtKB-SubCell"/>
</dbReference>
<dbReference type="Pfam" id="PF01758">
    <property type="entry name" value="SBF"/>
    <property type="match status" value="1"/>
</dbReference>
<organism evidence="6 7">
    <name type="scientific">Paraglaciecola mesophila</name>
    <dbReference type="NCBI Taxonomy" id="197222"/>
    <lineage>
        <taxon>Bacteria</taxon>
        <taxon>Pseudomonadati</taxon>
        <taxon>Pseudomonadota</taxon>
        <taxon>Gammaproteobacteria</taxon>
        <taxon>Alteromonadales</taxon>
        <taxon>Alteromonadaceae</taxon>
        <taxon>Paraglaciecola</taxon>
    </lineage>
</organism>
<dbReference type="OrthoDB" id="9806785at2"/>
<dbReference type="Proteomes" id="UP000464524">
    <property type="component" value="Chromosome"/>
</dbReference>
<dbReference type="InterPro" id="IPR002657">
    <property type="entry name" value="BilAc:Na_symport/Acr3"/>
</dbReference>
<proteinExistence type="predicted"/>
<sequence>MTESFLTQYIAPFVLALIMFGMGLSLTKNDFQQLWRAPLPILIGLFGQLLLLPILAYCVAVTFDLAPNLAIGIMILAACPGGTSSNIISQLAKANLALSVSLTAISSLICVLTTPLIIQFAIGQFGQQEAQSFSLLSTTLGLIFITLIPVLIGIIIRHYFVEKAIRWEPFFRHLATAFLVLMIVAITIQEKDTLASSFSAVFSSALVLNLLAIVLGIGLGTLFKFSPRDNITLGIEVGVQNSAMAILIAVTFLQRADFAVAPGVYGVTMYIGAFLLVLLAKKFRSSASTNA</sequence>
<feature type="transmembrane region" description="Helical" evidence="5">
    <location>
        <begin position="134"/>
        <end position="158"/>
    </location>
</feature>
<dbReference type="InterPro" id="IPR004710">
    <property type="entry name" value="Bilac:Na_transpt"/>
</dbReference>
<dbReference type="PANTHER" id="PTHR10361:SF24">
    <property type="entry name" value="P3 PROTEIN"/>
    <property type="match status" value="1"/>
</dbReference>
<feature type="transmembrane region" description="Helical" evidence="5">
    <location>
        <begin position="96"/>
        <end position="122"/>
    </location>
</feature>
<feature type="transmembrane region" description="Helical" evidence="5">
    <location>
        <begin position="69"/>
        <end position="89"/>
    </location>
</feature>
<evidence type="ECO:0000313" key="7">
    <source>
        <dbReference type="Proteomes" id="UP000464524"/>
    </source>
</evidence>
<dbReference type="InterPro" id="IPR038770">
    <property type="entry name" value="Na+/solute_symporter_sf"/>
</dbReference>
<dbReference type="KEGG" id="pmes:FX988_01949"/>
<keyword evidence="2 5" id="KW-0812">Transmembrane</keyword>
<dbReference type="EMBL" id="CP047656">
    <property type="protein sequence ID" value="QHJ11714.1"/>
    <property type="molecule type" value="Genomic_DNA"/>
</dbReference>
<feature type="transmembrane region" description="Helical" evidence="5">
    <location>
        <begin position="259"/>
        <end position="280"/>
    </location>
</feature>
<dbReference type="AlphaFoldDB" id="A0A857JM72"/>